<dbReference type="AlphaFoldDB" id="A0A516GZ37"/>
<dbReference type="EMBL" id="CP041636">
    <property type="protein sequence ID" value="QDO96755.1"/>
    <property type="molecule type" value="Genomic_DNA"/>
</dbReference>
<sequence length="135" mass="15277">MIKVHAYIEVTTAEDGIAFYCDGLGLKLKRQYSQRWIELAGANTPVFLLASRTPTADLGDRMVERNYDRHWTPVHLDFVVDDLDTVLARLLERGGRLDRPVKSRDYGRIANMADPFGNGFDLIEFSGSGYENLPL</sequence>
<reference evidence="2 3" key="1">
    <citation type="submission" date="2019-07" db="EMBL/GenBank/DDBJ databases">
        <title>Genome sequencing for Ferrovibrio sp. K5.</title>
        <authorList>
            <person name="Park S.-J."/>
        </authorList>
    </citation>
    <scope>NUCLEOTIDE SEQUENCE [LARGE SCALE GENOMIC DNA]</scope>
    <source>
        <strain evidence="2 3">K5</strain>
    </source>
</reference>
<dbReference type="PANTHER" id="PTHR33993:SF14">
    <property type="entry name" value="GB|AAF24581.1"/>
    <property type="match status" value="1"/>
</dbReference>
<gene>
    <name evidence="2" type="ORF">FNB15_05440</name>
</gene>
<dbReference type="InterPro" id="IPR041581">
    <property type="entry name" value="Glyoxalase_6"/>
</dbReference>
<evidence type="ECO:0000259" key="1">
    <source>
        <dbReference type="PROSITE" id="PS51819"/>
    </source>
</evidence>
<keyword evidence="3" id="KW-1185">Reference proteome</keyword>
<dbReference type="InterPro" id="IPR037523">
    <property type="entry name" value="VOC_core"/>
</dbReference>
<dbReference type="Proteomes" id="UP000317496">
    <property type="component" value="Chromosome"/>
</dbReference>
<accession>A0A516GZ37</accession>
<evidence type="ECO:0000313" key="3">
    <source>
        <dbReference type="Proteomes" id="UP000317496"/>
    </source>
</evidence>
<dbReference type="PROSITE" id="PS51819">
    <property type="entry name" value="VOC"/>
    <property type="match status" value="1"/>
</dbReference>
<name>A0A516GZ37_9PROT</name>
<feature type="domain" description="VOC" evidence="1">
    <location>
        <begin position="1"/>
        <end position="125"/>
    </location>
</feature>
<dbReference type="Pfam" id="PF18029">
    <property type="entry name" value="Glyoxalase_6"/>
    <property type="match status" value="1"/>
</dbReference>
<dbReference type="SUPFAM" id="SSF54593">
    <property type="entry name" value="Glyoxalase/Bleomycin resistance protein/Dihydroxybiphenyl dioxygenase"/>
    <property type="match status" value="1"/>
</dbReference>
<dbReference type="RefSeq" id="WP_144067736.1">
    <property type="nucleotide sequence ID" value="NZ_CP041636.1"/>
</dbReference>
<organism evidence="2 3">
    <name type="scientific">Ferrovibrio terrae</name>
    <dbReference type="NCBI Taxonomy" id="2594003"/>
    <lineage>
        <taxon>Bacteria</taxon>
        <taxon>Pseudomonadati</taxon>
        <taxon>Pseudomonadota</taxon>
        <taxon>Alphaproteobacteria</taxon>
        <taxon>Rhodospirillales</taxon>
        <taxon>Rhodospirillaceae</taxon>
        <taxon>Ferrovibrio</taxon>
    </lineage>
</organism>
<protein>
    <submittedName>
        <fullName evidence="2">VOC family protein</fullName>
    </submittedName>
</protein>
<evidence type="ECO:0000313" key="2">
    <source>
        <dbReference type="EMBL" id="QDO96755.1"/>
    </source>
</evidence>
<proteinExistence type="predicted"/>
<dbReference type="Gene3D" id="3.10.180.10">
    <property type="entry name" value="2,3-Dihydroxybiphenyl 1,2-Dioxygenase, domain 1"/>
    <property type="match status" value="1"/>
</dbReference>
<dbReference type="InterPro" id="IPR052164">
    <property type="entry name" value="Anthracycline_SecMetBiosynth"/>
</dbReference>
<dbReference type="OrthoDB" id="5522469at2"/>
<dbReference type="PANTHER" id="PTHR33993">
    <property type="entry name" value="GLYOXALASE-RELATED"/>
    <property type="match status" value="1"/>
</dbReference>
<dbReference type="InterPro" id="IPR029068">
    <property type="entry name" value="Glyas_Bleomycin-R_OHBP_Dase"/>
</dbReference>
<dbReference type="KEGG" id="fer:FNB15_05440"/>